<evidence type="ECO:0000256" key="3">
    <source>
        <dbReference type="ARBA" id="ARBA00022827"/>
    </source>
</evidence>
<proteinExistence type="predicted"/>
<sequence length="397" mass="43306">MSLTGKTIFIIGAGIAGLAVARAFALRGARVRVFEQAAVISEVGAGLQISPNGLAVLRALDLQDALSKIATKAEAVQLRDYRAGRDVLRIDLTQLPDTQFYSFVHRADLIDLLATAARDVGVDVQAGVRIDDIKCGTTPSVSIDEQIHGCDILIGADGLNSVVRHVLNGTVAPFFTHQVAWRALVPADGAASKQVNVHMGPGRHLVTYPLRDESLINIVAVEERGDWAEEGWYHQDDPDNLRHAFSNFSNDIKDLIKKVDVVNLWGLFRHPVAESWHRGHVAILGDAAHPTLPFLAQGANMALEDAWVLAASLDANDEIEHGLAEYQSHRHARVSRVIDAASKNARNYHLRFPPLRWAAHTALRLGGSIAPSAPLRRFDWLYGEDVTLIDGSGLKRS</sequence>
<keyword evidence="4" id="KW-0560">Oxidoreductase</keyword>
<dbReference type="Gene3D" id="3.50.50.60">
    <property type="entry name" value="FAD/NAD(P)-binding domain"/>
    <property type="match status" value="1"/>
</dbReference>
<dbReference type="Proteomes" id="UP000777935">
    <property type="component" value="Unassembled WGS sequence"/>
</dbReference>
<gene>
    <name evidence="7" type="ORF">HRQ87_16500</name>
</gene>
<keyword evidence="2" id="KW-0285">Flavoprotein</keyword>
<keyword evidence="3" id="KW-0274">FAD</keyword>
<dbReference type="PANTHER" id="PTHR13789">
    <property type="entry name" value="MONOOXYGENASE"/>
    <property type="match status" value="1"/>
</dbReference>
<reference evidence="7 8" key="1">
    <citation type="submission" date="2020-06" db="EMBL/GenBank/DDBJ databases">
        <title>Sulfitobacter algicola sp. nov., isolated from green algae.</title>
        <authorList>
            <person name="Wang C."/>
        </authorList>
    </citation>
    <scope>NUCLEOTIDE SEQUENCE [LARGE SCALE GENOMIC DNA]</scope>
    <source>
        <strain evidence="7 8">1151</strain>
    </source>
</reference>
<dbReference type="PANTHER" id="PTHR13789:SF318">
    <property type="entry name" value="GERANYLGERANYL DIPHOSPHATE REDUCTASE"/>
    <property type="match status" value="1"/>
</dbReference>
<comment type="caution">
    <text evidence="7">The sequence shown here is derived from an EMBL/GenBank/DDBJ whole genome shotgun (WGS) entry which is preliminary data.</text>
</comment>
<keyword evidence="8" id="KW-1185">Reference proteome</keyword>
<dbReference type="InterPro" id="IPR036188">
    <property type="entry name" value="FAD/NAD-bd_sf"/>
</dbReference>
<evidence type="ECO:0000256" key="5">
    <source>
        <dbReference type="ARBA" id="ARBA00023033"/>
    </source>
</evidence>
<feature type="domain" description="FAD-binding" evidence="6">
    <location>
        <begin position="8"/>
        <end position="340"/>
    </location>
</feature>
<evidence type="ECO:0000256" key="4">
    <source>
        <dbReference type="ARBA" id="ARBA00023002"/>
    </source>
</evidence>
<evidence type="ECO:0000313" key="8">
    <source>
        <dbReference type="Proteomes" id="UP000777935"/>
    </source>
</evidence>
<dbReference type="InterPro" id="IPR050493">
    <property type="entry name" value="FAD-dep_Monooxygenase_BioMet"/>
</dbReference>
<protein>
    <submittedName>
        <fullName evidence="7">FAD-dependent monooxygenase</fullName>
    </submittedName>
</protein>
<dbReference type="InterPro" id="IPR002938">
    <property type="entry name" value="FAD-bd"/>
</dbReference>
<organism evidence="7 8">
    <name type="scientific">Parasulfitobacter algicola</name>
    <dbReference type="NCBI Taxonomy" id="2614809"/>
    <lineage>
        <taxon>Bacteria</taxon>
        <taxon>Pseudomonadati</taxon>
        <taxon>Pseudomonadota</taxon>
        <taxon>Alphaproteobacteria</taxon>
        <taxon>Rhodobacterales</taxon>
        <taxon>Roseobacteraceae</taxon>
        <taxon>Parasulfitobacter</taxon>
    </lineage>
</organism>
<evidence type="ECO:0000259" key="6">
    <source>
        <dbReference type="Pfam" id="PF01494"/>
    </source>
</evidence>
<evidence type="ECO:0000313" key="7">
    <source>
        <dbReference type="EMBL" id="NSX56392.1"/>
    </source>
</evidence>
<dbReference type="EMBL" id="JABUFE010000012">
    <property type="protein sequence ID" value="NSX56392.1"/>
    <property type="molecule type" value="Genomic_DNA"/>
</dbReference>
<keyword evidence="5 7" id="KW-0503">Monooxygenase</keyword>
<accession>A0ABX2IYW8</accession>
<dbReference type="GO" id="GO:0004497">
    <property type="term" value="F:monooxygenase activity"/>
    <property type="evidence" value="ECO:0007669"/>
    <property type="project" value="UniProtKB-KW"/>
</dbReference>
<evidence type="ECO:0000256" key="1">
    <source>
        <dbReference type="ARBA" id="ARBA00001974"/>
    </source>
</evidence>
<dbReference type="SUPFAM" id="SSF51905">
    <property type="entry name" value="FAD/NAD(P)-binding domain"/>
    <property type="match status" value="1"/>
</dbReference>
<evidence type="ECO:0000256" key="2">
    <source>
        <dbReference type="ARBA" id="ARBA00022630"/>
    </source>
</evidence>
<name>A0ABX2IYW8_9RHOB</name>
<dbReference type="PRINTS" id="PR00420">
    <property type="entry name" value="RNGMNOXGNASE"/>
</dbReference>
<dbReference type="Pfam" id="PF01494">
    <property type="entry name" value="FAD_binding_3"/>
    <property type="match status" value="1"/>
</dbReference>
<dbReference type="SUPFAM" id="SSF54373">
    <property type="entry name" value="FAD-linked reductases, C-terminal domain"/>
    <property type="match status" value="1"/>
</dbReference>
<dbReference type="RefSeq" id="WP_174139546.1">
    <property type="nucleotide sequence ID" value="NZ_JABUFE010000012.1"/>
</dbReference>
<comment type="cofactor">
    <cofactor evidence="1">
        <name>FAD</name>
        <dbReference type="ChEBI" id="CHEBI:57692"/>
    </cofactor>
</comment>